<feature type="compositionally biased region" description="Pro residues" evidence="1">
    <location>
        <begin position="116"/>
        <end position="125"/>
    </location>
</feature>
<feature type="region of interest" description="Disordered" evidence="1">
    <location>
        <begin position="80"/>
        <end position="133"/>
    </location>
</feature>
<reference evidence="2" key="1">
    <citation type="submission" date="2021-10" db="EMBL/GenBank/DDBJ databases">
        <title>Streptomyces nigrumlapis sp.nov.,an antimicrobial producing actinobacterium isolated from Black Gobi rocks.</title>
        <authorList>
            <person name="Wen Y."/>
            <person name="Zhang W."/>
            <person name="Liu X.G."/>
        </authorList>
    </citation>
    <scope>NUCLEOTIDE SEQUENCE</scope>
    <source>
        <strain evidence="2">ST13-2-2</strain>
    </source>
</reference>
<feature type="compositionally biased region" description="Basic and acidic residues" evidence="1">
    <location>
        <begin position="104"/>
        <end position="115"/>
    </location>
</feature>
<evidence type="ECO:0000313" key="2">
    <source>
        <dbReference type="EMBL" id="UQA94395.1"/>
    </source>
</evidence>
<accession>A0ABY4M9L6</accession>
<protein>
    <submittedName>
        <fullName evidence="2">Uncharacterized protein</fullName>
    </submittedName>
</protein>
<dbReference type="Proteomes" id="UP000830115">
    <property type="component" value="Chromosome"/>
</dbReference>
<gene>
    <name evidence="2" type="ORF">K9S39_23280</name>
</gene>
<dbReference type="EMBL" id="CP086322">
    <property type="protein sequence ID" value="UQA94395.1"/>
    <property type="molecule type" value="Genomic_DNA"/>
</dbReference>
<evidence type="ECO:0000313" key="3">
    <source>
        <dbReference type="Proteomes" id="UP000830115"/>
    </source>
</evidence>
<evidence type="ECO:0000256" key="1">
    <source>
        <dbReference type="SAM" id="MobiDB-lite"/>
    </source>
</evidence>
<proteinExistence type="predicted"/>
<sequence length="133" mass="14434">MTTNTRKNSEAAADVYVAPGSTDPGHCPECALLAVQLHEVLQAENSLPLREMLDTVTTHMGLRPHRRPPTASALRVRAAIKPQPEVSNPNQKEEIVHFTQMSDSGRHGGPPEDKPWTPPPTPPSPDGDRPKVA</sequence>
<organism evidence="2 3">
    <name type="scientific">Streptomyces halobius</name>
    <dbReference type="NCBI Taxonomy" id="2879846"/>
    <lineage>
        <taxon>Bacteria</taxon>
        <taxon>Bacillati</taxon>
        <taxon>Actinomycetota</taxon>
        <taxon>Actinomycetes</taxon>
        <taxon>Kitasatosporales</taxon>
        <taxon>Streptomycetaceae</taxon>
        <taxon>Streptomyces</taxon>
    </lineage>
</organism>
<dbReference type="RefSeq" id="WP_248865267.1">
    <property type="nucleotide sequence ID" value="NZ_CP086322.1"/>
</dbReference>
<name>A0ABY4M9L6_9ACTN</name>
<keyword evidence="3" id="KW-1185">Reference proteome</keyword>